<evidence type="ECO:0000313" key="2">
    <source>
        <dbReference type="Proteomes" id="UP000504610"/>
    </source>
</evidence>
<feature type="compositionally biased region" description="Polar residues" evidence="1">
    <location>
        <begin position="61"/>
        <end position="83"/>
    </location>
</feature>
<organism evidence="2 3">
    <name type="scientific">Raphanus sativus</name>
    <name type="common">Radish</name>
    <name type="synonym">Raphanus raphanistrum var. sativus</name>
    <dbReference type="NCBI Taxonomy" id="3726"/>
    <lineage>
        <taxon>Eukaryota</taxon>
        <taxon>Viridiplantae</taxon>
        <taxon>Streptophyta</taxon>
        <taxon>Embryophyta</taxon>
        <taxon>Tracheophyta</taxon>
        <taxon>Spermatophyta</taxon>
        <taxon>Magnoliopsida</taxon>
        <taxon>eudicotyledons</taxon>
        <taxon>Gunneridae</taxon>
        <taxon>Pentapetalae</taxon>
        <taxon>rosids</taxon>
        <taxon>malvids</taxon>
        <taxon>Brassicales</taxon>
        <taxon>Brassicaceae</taxon>
        <taxon>Brassiceae</taxon>
        <taxon>Raphanus</taxon>
    </lineage>
</organism>
<evidence type="ECO:0000313" key="4">
    <source>
        <dbReference type="RefSeq" id="XP_056847651.1"/>
    </source>
</evidence>
<accession>A0A9W3C7U6</accession>
<feature type="compositionally biased region" description="Low complexity" evidence="1">
    <location>
        <begin position="130"/>
        <end position="152"/>
    </location>
</feature>
<feature type="region of interest" description="Disordered" evidence="1">
    <location>
        <begin position="41"/>
        <end position="94"/>
    </location>
</feature>
<evidence type="ECO:0000313" key="3">
    <source>
        <dbReference type="RefSeq" id="XP_056847649.1"/>
    </source>
</evidence>
<dbReference type="Proteomes" id="UP000504610">
    <property type="component" value="Chromosome 2"/>
</dbReference>
<dbReference type="GeneID" id="108840765"/>
<reference evidence="3 4" key="2">
    <citation type="submission" date="2025-04" db="UniProtKB">
        <authorList>
            <consortium name="RefSeq"/>
        </authorList>
    </citation>
    <scope>IDENTIFICATION</scope>
    <source>
        <tissue evidence="3 4">Leaf</tissue>
    </source>
</reference>
<dbReference type="RefSeq" id="XP_056847649.1">
    <property type="nucleotide sequence ID" value="XM_056991669.1"/>
</dbReference>
<proteinExistence type="predicted"/>
<feature type="region of interest" description="Disordered" evidence="1">
    <location>
        <begin position="122"/>
        <end position="167"/>
    </location>
</feature>
<dbReference type="RefSeq" id="XP_056847654.1">
    <property type="nucleotide sequence ID" value="XM_056991674.1"/>
</dbReference>
<evidence type="ECO:0000256" key="1">
    <source>
        <dbReference type="SAM" id="MobiDB-lite"/>
    </source>
</evidence>
<gene>
    <name evidence="3 4 5 6" type="primary">LOC108840765</name>
</gene>
<keyword evidence="2" id="KW-1185">Reference proteome</keyword>
<name>A0A9W3C7U6_RAPSA</name>
<protein>
    <submittedName>
        <fullName evidence="3 4">Uncharacterized protein LOC108840765 isoform X1</fullName>
    </submittedName>
</protein>
<sequence>MRHLQKHLPQRMVQAFTQHHQHPLGDDVQARMFPSEMFQMHQRLQKVQQSQSNPLGIPSLSGGNEKQFSSQKQNPLLQKSSAISPHGSLGIQAPGFNVMSSASLQQQSNAMTQQLGQQPYVADVDHVGNDDQLQQNLPDDSTSITASKAISSEGDSKGLFDTSQQKS</sequence>
<dbReference type="RefSeq" id="XP_056847657.1">
    <property type="nucleotide sequence ID" value="XM_056991677.1"/>
</dbReference>
<evidence type="ECO:0000313" key="6">
    <source>
        <dbReference type="RefSeq" id="XP_056847657.1"/>
    </source>
</evidence>
<feature type="compositionally biased region" description="Polar residues" evidence="1">
    <location>
        <begin position="45"/>
        <end position="54"/>
    </location>
</feature>
<dbReference type="AlphaFoldDB" id="A0A9W3C7U6"/>
<evidence type="ECO:0000313" key="5">
    <source>
        <dbReference type="RefSeq" id="XP_056847654.1"/>
    </source>
</evidence>
<dbReference type="KEGG" id="rsz:108840765"/>
<dbReference type="OrthoDB" id="293823at2759"/>
<dbReference type="RefSeq" id="XP_056847651.1">
    <property type="nucleotide sequence ID" value="XM_056991671.1"/>
</dbReference>
<reference evidence="2" key="1">
    <citation type="journal article" date="2019" name="Database">
        <title>The radish genome database (RadishGD): an integrated information resource for radish genomics.</title>
        <authorList>
            <person name="Yu H.J."/>
            <person name="Baek S."/>
            <person name="Lee Y.J."/>
            <person name="Cho A."/>
            <person name="Mun J.H."/>
        </authorList>
    </citation>
    <scope>NUCLEOTIDE SEQUENCE [LARGE SCALE GENOMIC DNA]</scope>
    <source>
        <strain evidence="2">cv. WK10039</strain>
    </source>
</reference>